<comment type="caution">
    <text evidence="1">The sequence shown here is derived from an EMBL/GenBank/DDBJ whole genome shotgun (WGS) entry which is preliminary data.</text>
</comment>
<dbReference type="AlphaFoldDB" id="A0A9X1U4C9"/>
<gene>
    <name evidence="1" type="ORF">K8089_14140</name>
</gene>
<dbReference type="Gene3D" id="2.60.40.740">
    <property type="match status" value="1"/>
</dbReference>
<organism evidence="1 2">
    <name type="scientific">Aequorivita vitellina</name>
    <dbReference type="NCBI Taxonomy" id="2874475"/>
    <lineage>
        <taxon>Bacteria</taxon>
        <taxon>Pseudomonadati</taxon>
        <taxon>Bacteroidota</taxon>
        <taxon>Flavobacteriia</taxon>
        <taxon>Flavobacteriales</taxon>
        <taxon>Flavobacteriaceae</taxon>
        <taxon>Aequorivita</taxon>
    </lineage>
</organism>
<protein>
    <submittedName>
        <fullName evidence="1">SprB repeat-containing protein</fullName>
    </submittedName>
</protein>
<reference evidence="1" key="1">
    <citation type="submission" date="2021-09" db="EMBL/GenBank/DDBJ databases">
        <title>Genome of Aequorivita sp. strain F47161.</title>
        <authorList>
            <person name="Wang Y."/>
        </authorList>
    </citation>
    <scope>NUCLEOTIDE SEQUENCE</scope>
    <source>
        <strain evidence="1">F47161</strain>
    </source>
</reference>
<proteinExistence type="predicted"/>
<evidence type="ECO:0000313" key="2">
    <source>
        <dbReference type="Proteomes" id="UP001139461"/>
    </source>
</evidence>
<dbReference type="Proteomes" id="UP001139461">
    <property type="component" value="Unassembled WGS sequence"/>
</dbReference>
<dbReference type="EMBL" id="JAIRBA010000034">
    <property type="protein sequence ID" value="MCG2420167.1"/>
    <property type="molecule type" value="Genomic_DNA"/>
</dbReference>
<accession>A0A9X1U4C9</accession>
<sequence>MTVDENVITVSVTDGTPPYEYVWSDGTEGPVYVGWPGTVEVTVTDAKGCTVTREQWLEGVYNIVGVWEMVTFDGVPVGQYKEHHSTECPEIVVSKTSMYGSYEFGPGEYDSLFNYSITDITVDTQITYNANCEIEEDLPDTETETVETGEGTVYYNGTDLILNYFNGEEEPVIILGQDRIKIANEEYERI</sequence>
<keyword evidence="2" id="KW-1185">Reference proteome</keyword>
<dbReference type="RefSeq" id="WP_237603949.1">
    <property type="nucleotide sequence ID" value="NZ_JAIRBA010000034.1"/>
</dbReference>
<name>A0A9X1U4C9_9FLAO</name>
<evidence type="ECO:0000313" key="1">
    <source>
        <dbReference type="EMBL" id="MCG2420167.1"/>
    </source>
</evidence>